<evidence type="ECO:0000313" key="2">
    <source>
        <dbReference type="Proteomes" id="UP000305398"/>
    </source>
</evidence>
<organism evidence="1 2">
    <name type="scientific">Hymenobacter jejuensis</name>
    <dbReference type="NCBI Taxonomy" id="2502781"/>
    <lineage>
        <taxon>Bacteria</taxon>
        <taxon>Pseudomonadati</taxon>
        <taxon>Bacteroidota</taxon>
        <taxon>Cytophagia</taxon>
        <taxon>Cytophagales</taxon>
        <taxon>Hymenobacteraceae</taxon>
        <taxon>Hymenobacter</taxon>
    </lineage>
</organism>
<name>A0A5B8A363_9BACT</name>
<dbReference type="EMBL" id="CP040896">
    <property type="protein sequence ID" value="QDA61033.1"/>
    <property type="molecule type" value="Genomic_DNA"/>
</dbReference>
<reference evidence="1 2" key="1">
    <citation type="submission" date="2019-06" db="EMBL/GenBank/DDBJ databases">
        <authorList>
            <person name="Srinivasan S."/>
        </authorList>
    </citation>
    <scope>NUCLEOTIDE SEQUENCE [LARGE SCALE GENOMIC DNA]</scope>
    <source>
        <strain evidence="1 2">17J68-5</strain>
    </source>
</reference>
<dbReference type="KEGG" id="hyj:FHG12_13380"/>
<sequence length="212" mass="23771">MKAATALGWMTFALAAYAWLARPRLARWGATAEEVQLAYPGDELLPYPTYSTVRAITVAAPPAAIMPWLRQLGVDKGGFYSYDWLERLIGLPVHSADVVLPQFQQPQPGDVLQLGPMGGPRLARQPDAEHLVFFGRLVPGTENLWSFHLRPLSRMRTRLVAVSRFRYPPTLPNFLLWRGAVEPLHALMEARMLRGIRARAEHLAQQQRALAA</sequence>
<evidence type="ECO:0000313" key="1">
    <source>
        <dbReference type="EMBL" id="QDA61033.1"/>
    </source>
</evidence>
<dbReference type="Proteomes" id="UP000305398">
    <property type="component" value="Chromosome"/>
</dbReference>
<keyword evidence="2" id="KW-1185">Reference proteome</keyword>
<dbReference type="OrthoDB" id="3255669at2"/>
<proteinExistence type="predicted"/>
<dbReference type="AlphaFoldDB" id="A0A5B8A363"/>
<accession>A0A5B8A363</accession>
<gene>
    <name evidence="1" type="ORF">FHG12_13380</name>
</gene>
<dbReference type="RefSeq" id="WP_139516207.1">
    <property type="nucleotide sequence ID" value="NZ_CP040896.1"/>
</dbReference>
<protein>
    <submittedName>
        <fullName evidence="1">SRPBCC family protein</fullName>
    </submittedName>
</protein>